<dbReference type="GO" id="GO:0005886">
    <property type="term" value="C:plasma membrane"/>
    <property type="evidence" value="ECO:0007669"/>
    <property type="project" value="UniProtKB-SubCell"/>
</dbReference>
<dbReference type="PANTHER" id="PTHR42643:SF24">
    <property type="entry name" value="IONOTROPIC RECEPTOR 60A"/>
    <property type="match status" value="1"/>
</dbReference>
<evidence type="ECO:0000256" key="4">
    <source>
        <dbReference type="ARBA" id="ARBA00022989"/>
    </source>
</evidence>
<evidence type="ECO:0000313" key="10">
    <source>
        <dbReference type="Proteomes" id="UP000826195"/>
    </source>
</evidence>
<dbReference type="Proteomes" id="UP000826195">
    <property type="component" value="Unassembled WGS sequence"/>
</dbReference>
<keyword evidence="7" id="KW-0325">Glycoprotein</keyword>
<keyword evidence="6" id="KW-0675">Receptor</keyword>
<keyword evidence="2" id="KW-1003">Cell membrane</keyword>
<evidence type="ECO:0000256" key="3">
    <source>
        <dbReference type="ARBA" id="ARBA00022692"/>
    </source>
</evidence>
<evidence type="ECO:0000256" key="1">
    <source>
        <dbReference type="ARBA" id="ARBA00004651"/>
    </source>
</evidence>
<keyword evidence="4 8" id="KW-1133">Transmembrane helix</keyword>
<dbReference type="AlphaFoldDB" id="A0AAV7HZA8"/>
<proteinExistence type="predicted"/>
<keyword evidence="10" id="KW-1185">Reference proteome</keyword>
<dbReference type="PANTHER" id="PTHR42643">
    <property type="entry name" value="IONOTROPIC RECEPTOR 20A-RELATED"/>
    <property type="match status" value="1"/>
</dbReference>
<evidence type="ECO:0000256" key="8">
    <source>
        <dbReference type="SAM" id="Phobius"/>
    </source>
</evidence>
<dbReference type="InterPro" id="IPR052192">
    <property type="entry name" value="Insect_Ionotropic_Sensory_Rcpt"/>
</dbReference>
<evidence type="ECO:0000313" key="9">
    <source>
        <dbReference type="EMBL" id="KAH0535816.1"/>
    </source>
</evidence>
<feature type="transmembrane region" description="Helical" evidence="8">
    <location>
        <begin position="194"/>
        <end position="219"/>
    </location>
</feature>
<evidence type="ECO:0000256" key="7">
    <source>
        <dbReference type="ARBA" id="ARBA00023180"/>
    </source>
</evidence>
<organism evidence="9 10">
    <name type="scientific">Cotesia glomerata</name>
    <name type="common">Lepidopteran parasitic wasp</name>
    <name type="synonym">Apanteles glomeratus</name>
    <dbReference type="NCBI Taxonomy" id="32391"/>
    <lineage>
        <taxon>Eukaryota</taxon>
        <taxon>Metazoa</taxon>
        <taxon>Ecdysozoa</taxon>
        <taxon>Arthropoda</taxon>
        <taxon>Hexapoda</taxon>
        <taxon>Insecta</taxon>
        <taxon>Pterygota</taxon>
        <taxon>Neoptera</taxon>
        <taxon>Endopterygota</taxon>
        <taxon>Hymenoptera</taxon>
        <taxon>Apocrita</taxon>
        <taxon>Ichneumonoidea</taxon>
        <taxon>Braconidae</taxon>
        <taxon>Microgastrinae</taxon>
        <taxon>Cotesia</taxon>
    </lineage>
</organism>
<comment type="caution">
    <text evidence="9">The sequence shown here is derived from an EMBL/GenBank/DDBJ whole genome shotgun (WGS) entry which is preliminary data.</text>
</comment>
<comment type="subcellular location">
    <subcellularLocation>
        <location evidence="1">Cell membrane</location>
        <topology evidence="1">Multi-pass membrane protein</topology>
    </subcellularLocation>
</comment>
<accession>A0AAV7HZA8</accession>
<protein>
    <submittedName>
        <fullName evidence="9">Uncharacterized protein</fullName>
    </submittedName>
</protein>
<dbReference type="SUPFAM" id="SSF53850">
    <property type="entry name" value="Periplasmic binding protein-like II"/>
    <property type="match status" value="1"/>
</dbReference>
<sequence>MGIKKIIWWLILVYSYDKIWTFNDILNRRSPTPHTQMGQLFKSCYSSRLNPVVITTNLIDMIDELRVDDISFPVMTINHKKYFQPRESVFWGCSQYVLNNSSNACLTYSELQVADALKHKLHVTKTFDLKFYMTYWVRKNWALTDRINQIALKMSEAGLLDHWDKKTLHWPLQNTKKYESISSSTEYEQFEQEYMLFIYLLLFLTTTLAFIVFAFEMLLKKIQPRKKLRLQQQIVIFNRRVHVINEWV</sequence>
<dbReference type="EMBL" id="JAHXZJ010002982">
    <property type="protein sequence ID" value="KAH0535816.1"/>
    <property type="molecule type" value="Genomic_DNA"/>
</dbReference>
<evidence type="ECO:0000256" key="6">
    <source>
        <dbReference type="ARBA" id="ARBA00023170"/>
    </source>
</evidence>
<evidence type="ECO:0000256" key="2">
    <source>
        <dbReference type="ARBA" id="ARBA00022475"/>
    </source>
</evidence>
<keyword evidence="5 8" id="KW-0472">Membrane</keyword>
<reference evidence="9 10" key="1">
    <citation type="journal article" date="2021" name="J. Hered.">
        <title>A chromosome-level genome assembly of the parasitoid wasp, Cotesia glomerata (Hymenoptera: Braconidae).</title>
        <authorList>
            <person name="Pinto B.J."/>
            <person name="Weis J.J."/>
            <person name="Gamble T."/>
            <person name="Ode P.J."/>
            <person name="Paul R."/>
            <person name="Zaspel J.M."/>
        </authorList>
    </citation>
    <scope>NUCLEOTIDE SEQUENCE [LARGE SCALE GENOMIC DNA]</scope>
    <source>
        <strain evidence="9">CgM1</strain>
    </source>
</reference>
<name>A0AAV7HZA8_COTGL</name>
<evidence type="ECO:0000256" key="5">
    <source>
        <dbReference type="ARBA" id="ARBA00023136"/>
    </source>
</evidence>
<keyword evidence="3 8" id="KW-0812">Transmembrane</keyword>
<gene>
    <name evidence="9" type="ORF">KQX54_019483</name>
</gene>